<evidence type="ECO:0000313" key="6">
    <source>
        <dbReference type="EMBL" id="KAK0472521.1"/>
    </source>
</evidence>
<evidence type="ECO:0000256" key="3">
    <source>
        <dbReference type="SAM" id="MobiDB-lite"/>
    </source>
</evidence>
<dbReference type="SUPFAM" id="SSF53474">
    <property type="entry name" value="alpha/beta-Hydrolases"/>
    <property type="match status" value="1"/>
</dbReference>
<evidence type="ECO:0000259" key="4">
    <source>
        <dbReference type="Pfam" id="PF00501"/>
    </source>
</evidence>
<dbReference type="PANTHER" id="PTHR43439">
    <property type="entry name" value="PHENYLACETATE-COENZYME A LIGASE"/>
    <property type="match status" value="1"/>
</dbReference>
<feature type="domain" description="Thioesterase" evidence="5">
    <location>
        <begin position="722"/>
        <end position="864"/>
    </location>
</feature>
<feature type="region of interest" description="Disordered" evidence="3">
    <location>
        <begin position="683"/>
        <end position="706"/>
    </location>
</feature>
<dbReference type="InterPro" id="IPR001031">
    <property type="entry name" value="Thioesterase"/>
</dbReference>
<protein>
    <submittedName>
        <fullName evidence="6">NRPS-like enzyme</fullName>
    </submittedName>
</protein>
<dbReference type="InterPro" id="IPR029058">
    <property type="entry name" value="AB_hydrolase_fold"/>
</dbReference>
<dbReference type="Pfam" id="PF23562">
    <property type="entry name" value="AMP-binding_C_3"/>
    <property type="match status" value="1"/>
</dbReference>
<evidence type="ECO:0000313" key="7">
    <source>
        <dbReference type="Proteomes" id="UP001175227"/>
    </source>
</evidence>
<dbReference type="Gene3D" id="3.40.50.12780">
    <property type="entry name" value="N-terminal domain of ligase-like"/>
    <property type="match status" value="1"/>
</dbReference>
<dbReference type="EMBL" id="JAUEPR010000040">
    <property type="protein sequence ID" value="KAK0472521.1"/>
    <property type="molecule type" value="Genomic_DNA"/>
</dbReference>
<proteinExistence type="predicted"/>
<dbReference type="InterPro" id="IPR051414">
    <property type="entry name" value="Adenylate-forming_Reductase"/>
</dbReference>
<organism evidence="6 7">
    <name type="scientific">Armillaria novae-zelandiae</name>
    <dbReference type="NCBI Taxonomy" id="153914"/>
    <lineage>
        <taxon>Eukaryota</taxon>
        <taxon>Fungi</taxon>
        <taxon>Dikarya</taxon>
        <taxon>Basidiomycota</taxon>
        <taxon>Agaricomycotina</taxon>
        <taxon>Agaricomycetes</taxon>
        <taxon>Agaricomycetidae</taxon>
        <taxon>Agaricales</taxon>
        <taxon>Marasmiineae</taxon>
        <taxon>Physalacriaceae</taxon>
        <taxon>Armillaria</taxon>
    </lineage>
</organism>
<name>A0AA39NVI6_9AGAR</name>
<dbReference type="Gene3D" id="3.40.50.1820">
    <property type="entry name" value="alpha/beta hydrolase"/>
    <property type="match status" value="1"/>
</dbReference>
<dbReference type="SUPFAM" id="SSF47336">
    <property type="entry name" value="ACP-like"/>
    <property type="match status" value="1"/>
</dbReference>
<keyword evidence="2" id="KW-0597">Phosphoprotein</keyword>
<dbReference type="Pfam" id="PF00975">
    <property type="entry name" value="Thioesterase"/>
    <property type="match status" value="1"/>
</dbReference>
<dbReference type="AlphaFoldDB" id="A0AA39NVI6"/>
<dbReference type="Proteomes" id="UP001175227">
    <property type="component" value="Unassembled WGS sequence"/>
</dbReference>
<sequence>MLRKTYNSQRIVERSLIYAMSPTLPDITASTFKPPPLDGSLTFPELLDYNAIHSPKHPLFRYENPENGGFRTILWEEGVAAFHAAGHYFNKYVHGDAPVTVGIFADTNSITYFAVLAGLMRLGFIPFPISPRNSVAAIVHLIKSTGTRHLIVSQDTLLQSTADIVCRQAWEADVNDKIAIIPMPHFSDLFSGKPGSYEPLPPVRPDWSQTAIIIHSSGSTRFPSPIHTTHLNVLRSAGRPYHGELNLCGEVLGAQAIPMYHAMGFYFSISLSTATGAVVASFPPVEPPLIPTAERLLSSVISTGTTLPVSVPSFLVEWARDPKAIETLKSMTAVIYGGGPLEKDAGDTLVANDILIISIYGLTECGVSEIFPKSIPAEGWEWIKLASNIDAVFMPTDQKDIYRLCVKESPSHSPAVFNMEIDGVRALDTKDLVQLHPLNRKLFKVYGRADDQIMHSTGEKTNPGPIETGLTTDKRVAAALMFGRSKFQPGVLILPTPEETFDPSDTARLAEYRASVWDTITKVNEQAPQHSRIFKEMILVAKPSKPFEFTAKGTLRRNVISKAYEQEIEDLYKAIDGISQTDVVIPQLWTLKNVMAMIREIVTAVFERKVSDTDDIFVVGGDSLTAMSIRNSVLRALRTSKVVPMTVVRALPPNFVFDLPSISVMSAFIHGIVLSAQASPATELSTRSDEEDETAHPSRNVDPSPDLTRNIVKLRDGADEPPLIVIHGVGGVYFEYASYADKFRTAVWTLTITPETPLNSLPELASFYFAKIKAERHHGPYRFASYSSSSILLIVLLKLFEDNGDEVVQAVMLDHFPALFVYSANKLGNPDPRVPENIRNMLDMGMSAIEGLMDRDANRDTLQRAKNLLLDGWKGVYASDAFRNAIRNIKGFLTAIIEFVYDLTTDETGEASVELMAQWMRTVRVPITVIVAPEGALGAVAEEDRTTWADLGTKRCLPDARVVFVKGGHYEFLTDEVVLQLLQDGY</sequence>
<keyword evidence="7" id="KW-1185">Reference proteome</keyword>
<comment type="caution">
    <text evidence="6">The sequence shown here is derived from an EMBL/GenBank/DDBJ whole genome shotgun (WGS) entry which is preliminary data.</text>
</comment>
<dbReference type="Gene3D" id="1.10.1200.10">
    <property type="entry name" value="ACP-like"/>
    <property type="match status" value="1"/>
</dbReference>
<dbReference type="InterPro" id="IPR042099">
    <property type="entry name" value="ANL_N_sf"/>
</dbReference>
<dbReference type="InterPro" id="IPR000873">
    <property type="entry name" value="AMP-dep_synth/lig_dom"/>
</dbReference>
<dbReference type="SUPFAM" id="SSF56801">
    <property type="entry name" value="Acetyl-CoA synthetase-like"/>
    <property type="match status" value="1"/>
</dbReference>
<evidence type="ECO:0000256" key="2">
    <source>
        <dbReference type="ARBA" id="ARBA00022553"/>
    </source>
</evidence>
<feature type="domain" description="AMP-dependent synthetase/ligase" evidence="4">
    <location>
        <begin position="101"/>
        <end position="368"/>
    </location>
</feature>
<dbReference type="PANTHER" id="PTHR43439:SF2">
    <property type="entry name" value="ENZYME, PUTATIVE (JCVI)-RELATED"/>
    <property type="match status" value="1"/>
</dbReference>
<dbReference type="InterPro" id="IPR036736">
    <property type="entry name" value="ACP-like_sf"/>
</dbReference>
<dbReference type="Pfam" id="PF00501">
    <property type="entry name" value="AMP-binding"/>
    <property type="match status" value="1"/>
</dbReference>
<evidence type="ECO:0000259" key="5">
    <source>
        <dbReference type="Pfam" id="PF00975"/>
    </source>
</evidence>
<gene>
    <name evidence="6" type="ORF">IW261DRAFT_1611594</name>
</gene>
<accession>A0AA39NVI6</accession>
<reference evidence="6" key="1">
    <citation type="submission" date="2023-06" db="EMBL/GenBank/DDBJ databases">
        <authorList>
            <consortium name="Lawrence Berkeley National Laboratory"/>
            <person name="Ahrendt S."/>
            <person name="Sahu N."/>
            <person name="Indic B."/>
            <person name="Wong-Bajracharya J."/>
            <person name="Merenyi Z."/>
            <person name="Ke H.-M."/>
            <person name="Monk M."/>
            <person name="Kocsube S."/>
            <person name="Drula E."/>
            <person name="Lipzen A."/>
            <person name="Balint B."/>
            <person name="Henrissat B."/>
            <person name="Andreopoulos B."/>
            <person name="Martin F.M."/>
            <person name="Harder C.B."/>
            <person name="Rigling D."/>
            <person name="Ford K.L."/>
            <person name="Foster G.D."/>
            <person name="Pangilinan J."/>
            <person name="Papanicolaou A."/>
            <person name="Barry K."/>
            <person name="LaButti K."/>
            <person name="Viragh M."/>
            <person name="Koriabine M."/>
            <person name="Yan M."/>
            <person name="Riley R."/>
            <person name="Champramary S."/>
            <person name="Plett K.L."/>
            <person name="Tsai I.J."/>
            <person name="Slot J."/>
            <person name="Sipos G."/>
            <person name="Plett J."/>
            <person name="Nagy L.G."/>
            <person name="Grigoriev I.V."/>
        </authorList>
    </citation>
    <scope>NUCLEOTIDE SEQUENCE</scope>
    <source>
        <strain evidence="6">ICMP 16352</strain>
    </source>
</reference>
<keyword evidence="1" id="KW-0596">Phosphopantetheine</keyword>
<evidence type="ECO:0000256" key="1">
    <source>
        <dbReference type="ARBA" id="ARBA00022450"/>
    </source>
</evidence>